<feature type="compositionally biased region" description="Basic and acidic residues" evidence="1">
    <location>
        <begin position="171"/>
        <end position="184"/>
    </location>
</feature>
<dbReference type="PANTHER" id="PTHR31071">
    <property type="entry name" value="GB|AAF24581.1"/>
    <property type="match status" value="1"/>
</dbReference>
<feature type="region of interest" description="Disordered" evidence="1">
    <location>
        <begin position="1"/>
        <end position="24"/>
    </location>
</feature>
<accession>A0A9Q1JF05</accession>
<name>A0A9Q1JF05_9CARY</name>
<feature type="region of interest" description="Disordered" evidence="1">
    <location>
        <begin position="69"/>
        <end position="206"/>
    </location>
</feature>
<evidence type="ECO:0000313" key="2">
    <source>
        <dbReference type="EMBL" id="KAJ8421172.1"/>
    </source>
</evidence>
<organism evidence="2 3">
    <name type="scientific">Carnegiea gigantea</name>
    <dbReference type="NCBI Taxonomy" id="171969"/>
    <lineage>
        <taxon>Eukaryota</taxon>
        <taxon>Viridiplantae</taxon>
        <taxon>Streptophyta</taxon>
        <taxon>Embryophyta</taxon>
        <taxon>Tracheophyta</taxon>
        <taxon>Spermatophyta</taxon>
        <taxon>Magnoliopsida</taxon>
        <taxon>eudicotyledons</taxon>
        <taxon>Gunneridae</taxon>
        <taxon>Pentapetalae</taxon>
        <taxon>Caryophyllales</taxon>
        <taxon>Cactineae</taxon>
        <taxon>Cactaceae</taxon>
        <taxon>Cactoideae</taxon>
        <taxon>Echinocereeae</taxon>
        <taxon>Carnegiea</taxon>
    </lineage>
</organism>
<feature type="compositionally biased region" description="Low complexity" evidence="1">
    <location>
        <begin position="69"/>
        <end position="93"/>
    </location>
</feature>
<reference evidence="2" key="1">
    <citation type="submission" date="2022-04" db="EMBL/GenBank/DDBJ databases">
        <title>Carnegiea gigantea Genome sequencing and assembly v2.</title>
        <authorList>
            <person name="Copetti D."/>
            <person name="Sanderson M.J."/>
            <person name="Burquez A."/>
            <person name="Wojciechowski M.F."/>
        </authorList>
    </citation>
    <scope>NUCLEOTIDE SEQUENCE</scope>
    <source>
        <strain evidence="2">SGP5-SGP5p</strain>
        <tissue evidence="2">Aerial part</tissue>
    </source>
</reference>
<feature type="region of interest" description="Disordered" evidence="1">
    <location>
        <begin position="340"/>
        <end position="375"/>
    </location>
</feature>
<dbReference type="AlphaFoldDB" id="A0A9Q1JF05"/>
<sequence>MEGLMEDATKIRKRGCSPSSSTTSSVIQGYKFKRAILVGKRGGGLGSSTPVPTWRMVGSRSPSLILRAAAASPRYPPSLSGRSRSGQGQGQPPVSARKLGATLWELNELPSPSPSPRFPVTAAEERVGRREKLKRSVNSSYLPHHLSDPSHSPTASEKMERSGTGSHRRRESSMSRRTKADNYDSRSNASFMEIETRSRCQTPSGSTVVGVKTRLKDVSNALTASKELLKIISRVWSPDDQPSTSMSLISALHSELERARLQINLLIQEERSDNKEISHLLKRFSEEKAAWKSKEQEVVEVAVDTITAELEVERKLRKRFEGLNKKLGKELAETKAALHKSMKELEHKNRANGGEEEDEEEDCTDDGGNSGESDLHSIDLRTQNEELQWRKSFANQVARRSAMLRSVSNVLEWGNGWNFEIDEQVPRRSYGNDIMQYASAKGSKLVSEEELVSPFSQPGLPWPSQDPYDGAVQGPTILMGGSAMRGRVEEGIDEGYHKVRRSRR</sequence>
<proteinExistence type="predicted"/>
<comment type="caution">
    <text evidence="2">The sequence shown here is derived from an EMBL/GenBank/DDBJ whole genome shotgun (WGS) entry which is preliminary data.</text>
</comment>
<dbReference type="EMBL" id="JAKOGI010002872">
    <property type="protein sequence ID" value="KAJ8421172.1"/>
    <property type="molecule type" value="Genomic_DNA"/>
</dbReference>
<dbReference type="Proteomes" id="UP001153076">
    <property type="component" value="Unassembled WGS sequence"/>
</dbReference>
<evidence type="ECO:0000256" key="1">
    <source>
        <dbReference type="SAM" id="MobiDB-lite"/>
    </source>
</evidence>
<dbReference type="InterPro" id="IPR043424">
    <property type="entry name" value="BLT-like"/>
</dbReference>
<dbReference type="OrthoDB" id="691984at2759"/>
<dbReference type="PANTHER" id="PTHR31071:SF7">
    <property type="entry name" value="OS04G0382800 PROTEIN"/>
    <property type="match status" value="1"/>
</dbReference>
<protein>
    <submittedName>
        <fullName evidence="2">Uncharacterized protein</fullName>
    </submittedName>
</protein>
<keyword evidence="3" id="KW-1185">Reference proteome</keyword>
<evidence type="ECO:0000313" key="3">
    <source>
        <dbReference type="Proteomes" id="UP001153076"/>
    </source>
</evidence>
<feature type="compositionally biased region" description="Acidic residues" evidence="1">
    <location>
        <begin position="354"/>
        <end position="365"/>
    </location>
</feature>
<gene>
    <name evidence="2" type="ORF">Cgig2_030562</name>
</gene>
<feature type="region of interest" description="Disordered" evidence="1">
    <location>
        <begin position="452"/>
        <end position="476"/>
    </location>
</feature>